<dbReference type="GO" id="GO:0005737">
    <property type="term" value="C:cytoplasm"/>
    <property type="evidence" value="ECO:0007669"/>
    <property type="project" value="TreeGrafter"/>
</dbReference>
<dbReference type="PROSITE" id="PS51733">
    <property type="entry name" value="BPL_LPL_CATALYTIC"/>
    <property type="match status" value="1"/>
</dbReference>
<dbReference type="EMBL" id="JWZT01000332">
    <property type="protein sequence ID" value="KII74623.1"/>
    <property type="molecule type" value="Genomic_DNA"/>
</dbReference>
<accession>A0A0C2JYM8</accession>
<evidence type="ECO:0000313" key="2">
    <source>
        <dbReference type="EMBL" id="KII74623.1"/>
    </source>
</evidence>
<dbReference type="PANTHER" id="PTHR12835:SF5">
    <property type="entry name" value="BIOTIN--PROTEIN LIGASE"/>
    <property type="match status" value="1"/>
</dbReference>
<protein>
    <submittedName>
        <fullName evidence="2">Biotin--protein ligase</fullName>
    </submittedName>
</protein>
<dbReference type="Pfam" id="PF03099">
    <property type="entry name" value="BPL_LplA_LipB"/>
    <property type="match status" value="1"/>
</dbReference>
<name>A0A0C2JYM8_THEKT</name>
<sequence>MSFSSNIIYFYEKTSIKILFDYLNENLCKRSYDLHSLTFDKHVARVPFENSACLIVLDMIEVENVLGMSDKIKEYLKNNHTRLWMNVGRGQIYKYSTNWGVCCGYALDQELSMEPLIKSSKEFPNRIVVSELTKPKESEISLKLIVDYLKLNIKNFDDPNDSIFRFSANFRISEKGFELIENKFDNCEYHPKSKLDFQKISSNLKTRSLGNRIIAFERISSTLDVAESLKSWANNGTDLVIIADQQLSGRGRGDNKWISNLGCLMMTIVHPLPSHLPPTLIQHVLALAAVESIIEIRKIPLFIKWPNDIYYKNELKIGGVLVKLCVCDDKKILISSNFEIDILICFKYLDLSVESILMRLA</sequence>
<comment type="caution">
    <text evidence="2">The sequence shown here is derived from an EMBL/GenBank/DDBJ whole genome shotgun (WGS) entry which is preliminary data.</text>
</comment>
<feature type="domain" description="BPL/LPL catalytic" evidence="1">
    <location>
        <begin position="208"/>
        <end position="361"/>
    </location>
</feature>
<dbReference type="AlphaFoldDB" id="A0A0C2JYM8"/>
<reference evidence="2 3" key="1">
    <citation type="journal article" date="2014" name="Genome Biol. Evol.">
        <title>The genome of the myxosporean Thelohanellus kitauei shows adaptations to nutrient acquisition within its fish host.</title>
        <authorList>
            <person name="Yang Y."/>
            <person name="Xiong J."/>
            <person name="Zhou Z."/>
            <person name="Huo F."/>
            <person name="Miao W."/>
            <person name="Ran C."/>
            <person name="Liu Y."/>
            <person name="Zhang J."/>
            <person name="Feng J."/>
            <person name="Wang M."/>
            <person name="Wang M."/>
            <person name="Wang L."/>
            <person name="Yao B."/>
        </authorList>
    </citation>
    <scope>NUCLEOTIDE SEQUENCE [LARGE SCALE GENOMIC DNA]</scope>
    <source>
        <strain evidence="2">Wuqing</strain>
    </source>
</reference>
<dbReference type="GO" id="GO:0004077">
    <property type="term" value="F:biotin--[biotin carboxyl-carrier protein] ligase activity"/>
    <property type="evidence" value="ECO:0007669"/>
    <property type="project" value="TreeGrafter"/>
</dbReference>
<proteinExistence type="predicted"/>
<keyword evidence="2" id="KW-0436">Ligase</keyword>
<gene>
    <name evidence="2" type="ORF">RF11_00701</name>
</gene>
<dbReference type="InterPro" id="IPR004143">
    <property type="entry name" value="BPL_LPL_catalytic"/>
</dbReference>
<evidence type="ECO:0000259" key="1">
    <source>
        <dbReference type="PROSITE" id="PS51733"/>
    </source>
</evidence>
<dbReference type="InterPro" id="IPR045864">
    <property type="entry name" value="aa-tRNA-synth_II/BPL/LPL"/>
</dbReference>
<dbReference type="Proteomes" id="UP000031668">
    <property type="component" value="Unassembled WGS sequence"/>
</dbReference>
<dbReference type="PANTHER" id="PTHR12835">
    <property type="entry name" value="BIOTIN PROTEIN LIGASE"/>
    <property type="match status" value="1"/>
</dbReference>
<evidence type="ECO:0000313" key="3">
    <source>
        <dbReference type="Proteomes" id="UP000031668"/>
    </source>
</evidence>
<organism evidence="2 3">
    <name type="scientific">Thelohanellus kitauei</name>
    <name type="common">Myxosporean</name>
    <dbReference type="NCBI Taxonomy" id="669202"/>
    <lineage>
        <taxon>Eukaryota</taxon>
        <taxon>Metazoa</taxon>
        <taxon>Cnidaria</taxon>
        <taxon>Myxozoa</taxon>
        <taxon>Myxosporea</taxon>
        <taxon>Bivalvulida</taxon>
        <taxon>Platysporina</taxon>
        <taxon>Myxobolidae</taxon>
        <taxon>Thelohanellus</taxon>
    </lineage>
</organism>
<keyword evidence="3" id="KW-1185">Reference proteome</keyword>
<dbReference type="Gene3D" id="3.30.930.10">
    <property type="entry name" value="Bira Bifunctional Protein, Domain 2"/>
    <property type="match status" value="1"/>
</dbReference>
<dbReference type="SUPFAM" id="SSF55681">
    <property type="entry name" value="Class II aaRS and biotin synthetases"/>
    <property type="match status" value="1"/>
</dbReference>
<dbReference type="OrthoDB" id="10250105at2759"/>